<proteinExistence type="predicted"/>
<dbReference type="Pfam" id="PF00172">
    <property type="entry name" value="Zn_clus"/>
    <property type="match status" value="1"/>
</dbReference>
<accession>A0A6A5TWT5</accession>
<dbReference type="EMBL" id="ML976992">
    <property type="protein sequence ID" value="KAF1956102.1"/>
    <property type="molecule type" value="Genomic_DNA"/>
</dbReference>
<dbReference type="Proteomes" id="UP000800035">
    <property type="component" value="Unassembled WGS sequence"/>
</dbReference>
<gene>
    <name evidence="4" type="ORF">CC80DRAFT_535490</name>
</gene>
<dbReference type="PROSITE" id="PS00463">
    <property type="entry name" value="ZN2_CY6_FUNGAL_1"/>
    <property type="match status" value="1"/>
</dbReference>
<sequence>MPTTTRRSHNKTRLGCANCKKRRIKCDCTHPICGNCKKREQDCSFLLLAPSSRLSTIANPPAPTIGSQSPSEGSTTFASPTDTSLSITLTPRESQEDGIELIQRTPPSISEVWRPRSTVALAELQLSDQLTRISPYLRCNDLWKDSRERLTPDLQGLLYHYEYTTSLTLSHKDPAKSAWRFGVPELASQHEFLVHHVIAIAGLHLGRLHGRGTGRWAMMNVAASQMNKALAKYRPALENINETNANALFASATLTAVYFFRTTTVEIDEIRASVPAGTIEPSPEVADRMLQYVLRIIGGLRGPLAVLIPGFRYVMEGQMSPVLNRKWWPGSLVPHTPQAIQEDTRLAQIEGLWKDCRHLPDVSSTVDSLASALFNLREAFALVSILSEPDTEYPSHTSIGYSIDGKKDGLLKDRGAIFFWATKISRQFVRLVEMKNTEALVIVAHYAVLPGRVRNAWWLEGLGPNMVIAVAMALGRENRHLIEWPAKVMNVDLENSFTARSDTLEGNVGEMPMEII</sequence>
<dbReference type="SMART" id="SM00066">
    <property type="entry name" value="GAL4"/>
    <property type="match status" value="1"/>
</dbReference>
<keyword evidence="5" id="KW-1185">Reference proteome</keyword>
<dbReference type="SUPFAM" id="SSF57701">
    <property type="entry name" value="Zn2/Cys6 DNA-binding domain"/>
    <property type="match status" value="1"/>
</dbReference>
<evidence type="ECO:0000259" key="3">
    <source>
        <dbReference type="PROSITE" id="PS50048"/>
    </source>
</evidence>
<dbReference type="GO" id="GO:0008270">
    <property type="term" value="F:zinc ion binding"/>
    <property type="evidence" value="ECO:0007669"/>
    <property type="project" value="InterPro"/>
</dbReference>
<dbReference type="InterPro" id="IPR021858">
    <property type="entry name" value="Fun_TF"/>
</dbReference>
<dbReference type="AlphaFoldDB" id="A0A6A5TWT5"/>
<feature type="domain" description="Zn(2)-C6 fungal-type" evidence="3">
    <location>
        <begin position="15"/>
        <end position="45"/>
    </location>
</feature>
<feature type="compositionally biased region" description="Polar residues" evidence="2">
    <location>
        <begin position="65"/>
        <end position="84"/>
    </location>
</feature>
<dbReference type="Pfam" id="PF11951">
    <property type="entry name" value="Fungal_trans_2"/>
    <property type="match status" value="1"/>
</dbReference>
<name>A0A6A5TWT5_9PLEO</name>
<dbReference type="GO" id="GO:0000981">
    <property type="term" value="F:DNA-binding transcription factor activity, RNA polymerase II-specific"/>
    <property type="evidence" value="ECO:0007669"/>
    <property type="project" value="InterPro"/>
</dbReference>
<evidence type="ECO:0000313" key="4">
    <source>
        <dbReference type="EMBL" id="KAF1956102.1"/>
    </source>
</evidence>
<dbReference type="InterPro" id="IPR036864">
    <property type="entry name" value="Zn2-C6_fun-type_DNA-bd_sf"/>
</dbReference>
<keyword evidence="1" id="KW-0539">Nucleus</keyword>
<dbReference type="Gene3D" id="4.10.240.10">
    <property type="entry name" value="Zn(2)-C6 fungal-type DNA-binding domain"/>
    <property type="match status" value="1"/>
</dbReference>
<evidence type="ECO:0000313" key="5">
    <source>
        <dbReference type="Proteomes" id="UP000800035"/>
    </source>
</evidence>
<dbReference type="InterPro" id="IPR052400">
    <property type="entry name" value="Zn2-C6_fungal_TF"/>
</dbReference>
<dbReference type="OrthoDB" id="5350673at2759"/>
<reference evidence="4" key="1">
    <citation type="journal article" date="2020" name="Stud. Mycol.">
        <title>101 Dothideomycetes genomes: a test case for predicting lifestyles and emergence of pathogens.</title>
        <authorList>
            <person name="Haridas S."/>
            <person name="Albert R."/>
            <person name="Binder M."/>
            <person name="Bloem J."/>
            <person name="Labutti K."/>
            <person name="Salamov A."/>
            <person name="Andreopoulos B."/>
            <person name="Baker S."/>
            <person name="Barry K."/>
            <person name="Bills G."/>
            <person name="Bluhm B."/>
            <person name="Cannon C."/>
            <person name="Castanera R."/>
            <person name="Culley D."/>
            <person name="Daum C."/>
            <person name="Ezra D."/>
            <person name="Gonzalez J."/>
            <person name="Henrissat B."/>
            <person name="Kuo A."/>
            <person name="Liang C."/>
            <person name="Lipzen A."/>
            <person name="Lutzoni F."/>
            <person name="Magnuson J."/>
            <person name="Mondo S."/>
            <person name="Nolan M."/>
            <person name="Ohm R."/>
            <person name="Pangilinan J."/>
            <person name="Park H.-J."/>
            <person name="Ramirez L."/>
            <person name="Alfaro M."/>
            <person name="Sun H."/>
            <person name="Tritt A."/>
            <person name="Yoshinaga Y."/>
            <person name="Zwiers L.-H."/>
            <person name="Turgeon B."/>
            <person name="Goodwin S."/>
            <person name="Spatafora J."/>
            <person name="Crous P."/>
            <person name="Grigoriev I."/>
        </authorList>
    </citation>
    <scope>NUCLEOTIDE SEQUENCE</scope>
    <source>
        <strain evidence="4">CBS 675.92</strain>
    </source>
</reference>
<dbReference type="PANTHER" id="PTHR47657:SF7">
    <property type="entry name" value="STEROL REGULATORY ELEMENT-BINDING PROTEIN ECM22"/>
    <property type="match status" value="1"/>
</dbReference>
<evidence type="ECO:0000256" key="1">
    <source>
        <dbReference type="ARBA" id="ARBA00023242"/>
    </source>
</evidence>
<dbReference type="InterPro" id="IPR001138">
    <property type="entry name" value="Zn2Cys6_DnaBD"/>
</dbReference>
<dbReference type="PROSITE" id="PS50048">
    <property type="entry name" value="ZN2_CY6_FUNGAL_2"/>
    <property type="match status" value="1"/>
</dbReference>
<feature type="region of interest" description="Disordered" evidence="2">
    <location>
        <begin position="57"/>
        <end position="84"/>
    </location>
</feature>
<evidence type="ECO:0000256" key="2">
    <source>
        <dbReference type="SAM" id="MobiDB-lite"/>
    </source>
</evidence>
<protein>
    <recommendedName>
        <fullName evidence="3">Zn(2)-C6 fungal-type domain-containing protein</fullName>
    </recommendedName>
</protein>
<organism evidence="4 5">
    <name type="scientific">Byssothecium circinans</name>
    <dbReference type="NCBI Taxonomy" id="147558"/>
    <lineage>
        <taxon>Eukaryota</taxon>
        <taxon>Fungi</taxon>
        <taxon>Dikarya</taxon>
        <taxon>Ascomycota</taxon>
        <taxon>Pezizomycotina</taxon>
        <taxon>Dothideomycetes</taxon>
        <taxon>Pleosporomycetidae</taxon>
        <taxon>Pleosporales</taxon>
        <taxon>Massarineae</taxon>
        <taxon>Massarinaceae</taxon>
        <taxon>Byssothecium</taxon>
    </lineage>
</organism>
<dbReference type="PANTHER" id="PTHR47657">
    <property type="entry name" value="STEROL REGULATORY ELEMENT-BINDING PROTEIN ECM22"/>
    <property type="match status" value="1"/>
</dbReference>
<dbReference type="CDD" id="cd00067">
    <property type="entry name" value="GAL4"/>
    <property type="match status" value="1"/>
</dbReference>